<name>A0A4U5M0L1_STECR</name>
<reference evidence="1 2" key="1">
    <citation type="journal article" date="2015" name="Genome Biol.">
        <title>Comparative genomics of Steinernema reveals deeply conserved gene regulatory networks.</title>
        <authorList>
            <person name="Dillman A.R."/>
            <person name="Macchietto M."/>
            <person name="Porter C.F."/>
            <person name="Rogers A."/>
            <person name="Williams B."/>
            <person name="Antoshechkin I."/>
            <person name="Lee M.M."/>
            <person name="Goodwin Z."/>
            <person name="Lu X."/>
            <person name="Lewis E.E."/>
            <person name="Goodrich-Blair H."/>
            <person name="Stock S.P."/>
            <person name="Adams B.J."/>
            <person name="Sternberg P.W."/>
            <person name="Mortazavi A."/>
        </authorList>
    </citation>
    <scope>NUCLEOTIDE SEQUENCE [LARGE SCALE GENOMIC DNA]</scope>
    <source>
        <strain evidence="1 2">ALL</strain>
    </source>
</reference>
<keyword evidence="2" id="KW-1185">Reference proteome</keyword>
<organism evidence="1 2">
    <name type="scientific">Steinernema carpocapsae</name>
    <name type="common">Entomopathogenic nematode</name>
    <dbReference type="NCBI Taxonomy" id="34508"/>
    <lineage>
        <taxon>Eukaryota</taxon>
        <taxon>Metazoa</taxon>
        <taxon>Ecdysozoa</taxon>
        <taxon>Nematoda</taxon>
        <taxon>Chromadorea</taxon>
        <taxon>Rhabditida</taxon>
        <taxon>Tylenchina</taxon>
        <taxon>Panagrolaimomorpha</taxon>
        <taxon>Strongyloidoidea</taxon>
        <taxon>Steinernematidae</taxon>
        <taxon>Steinernema</taxon>
    </lineage>
</organism>
<evidence type="ECO:0000313" key="2">
    <source>
        <dbReference type="Proteomes" id="UP000298663"/>
    </source>
</evidence>
<comment type="caution">
    <text evidence="1">The sequence shown here is derived from an EMBL/GenBank/DDBJ whole genome shotgun (WGS) entry which is preliminary data.</text>
</comment>
<dbReference type="Proteomes" id="UP000298663">
    <property type="component" value="Unassembled WGS sequence"/>
</dbReference>
<sequence length="271" mass="31241">MEHVPFKFIKATTNLLAQDPADPDDSFEEVLPESPFSSLVSPWSTQYDHLPENTIHVDIKENGEEVTYCEESNFLEKGLHDPKTWKNYSMQVAVVKVLAEDNEFHPPVKSRKLKGSELNKLGKFFATMKRPLNWWTIYNMDSLPQTIVDCLEMCPWIKKFLVSKLTSPFLDPPILRALEVGTLLHLHLIDLRISLPLSSRIIDWVQTKNFQSLGLENVEMDFGDYNTLIDVVYEIAGRLAKRHQFHEVIVGDRYEQVQPGKICFTFDMSAL</sequence>
<evidence type="ECO:0000313" key="1">
    <source>
        <dbReference type="EMBL" id="TKR62167.1"/>
    </source>
</evidence>
<proteinExistence type="predicted"/>
<gene>
    <name evidence="1" type="ORF">L596_026161</name>
</gene>
<dbReference type="EMBL" id="AZBU02000010">
    <property type="protein sequence ID" value="TKR62167.1"/>
    <property type="molecule type" value="Genomic_DNA"/>
</dbReference>
<protein>
    <submittedName>
        <fullName evidence="1">Uncharacterized protein</fullName>
    </submittedName>
</protein>
<dbReference type="AlphaFoldDB" id="A0A4U5M0L1"/>
<accession>A0A4U5M0L1</accession>
<reference evidence="1 2" key="2">
    <citation type="journal article" date="2019" name="G3 (Bethesda)">
        <title>Hybrid Assembly of the Genome of the Entomopathogenic Nematode Steinernema carpocapsae Identifies the X-Chromosome.</title>
        <authorList>
            <person name="Serra L."/>
            <person name="Macchietto M."/>
            <person name="Macias-Munoz A."/>
            <person name="McGill C.J."/>
            <person name="Rodriguez I.M."/>
            <person name="Rodriguez B."/>
            <person name="Murad R."/>
            <person name="Mortazavi A."/>
        </authorList>
    </citation>
    <scope>NUCLEOTIDE SEQUENCE [LARGE SCALE GENOMIC DNA]</scope>
    <source>
        <strain evidence="1 2">ALL</strain>
    </source>
</reference>